<dbReference type="Proteomes" id="UP000635477">
    <property type="component" value="Unassembled WGS sequence"/>
</dbReference>
<feature type="compositionally biased region" description="Basic and acidic residues" evidence="3">
    <location>
        <begin position="95"/>
        <end position="108"/>
    </location>
</feature>
<dbReference type="Gene3D" id="4.10.240.10">
    <property type="entry name" value="Zn(2)-C6 fungal-type DNA-binding domain"/>
    <property type="match status" value="1"/>
</dbReference>
<dbReference type="GO" id="GO:0003677">
    <property type="term" value="F:DNA binding"/>
    <property type="evidence" value="ECO:0007669"/>
    <property type="project" value="InterPro"/>
</dbReference>
<comment type="caution">
    <text evidence="5">The sequence shown here is derived from an EMBL/GenBank/DDBJ whole genome shotgun (WGS) entry which is preliminary data.</text>
</comment>
<dbReference type="InterPro" id="IPR001138">
    <property type="entry name" value="Zn2Cys6_DnaBD"/>
</dbReference>
<dbReference type="PANTHER" id="PTHR46910:SF25">
    <property type="entry name" value="ABC-TRANSPORTER-REGULATING TRANSCRIPTION FACTOR"/>
    <property type="match status" value="1"/>
</dbReference>
<dbReference type="GO" id="GO:0006351">
    <property type="term" value="P:DNA-templated transcription"/>
    <property type="evidence" value="ECO:0007669"/>
    <property type="project" value="InterPro"/>
</dbReference>
<dbReference type="GO" id="GO:0008270">
    <property type="term" value="F:zinc ion binding"/>
    <property type="evidence" value="ECO:0007669"/>
    <property type="project" value="InterPro"/>
</dbReference>
<dbReference type="SMART" id="SM00906">
    <property type="entry name" value="Fungal_trans"/>
    <property type="match status" value="1"/>
</dbReference>
<keyword evidence="6" id="KW-1185">Reference proteome</keyword>
<dbReference type="AlphaFoldDB" id="A0A8H4UEC9"/>
<keyword evidence="1" id="KW-0479">Metal-binding</keyword>
<name>A0A8H4UEC9_9HYPO</name>
<dbReference type="PROSITE" id="PS00463">
    <property type="entry name" value="ZN2_CY6_FUNGAL_1"/>
    <property type="match status" value="1"/>
</dbReference>
<organism evidence="5 6">
    <name type="scientific">Fusarium zealandicum</name>
    <dbReference type="NCBI Taxonomy" id="1053134"/>
    <lineage>
        <taxon>Eukaryota</taxon>
        <taxon>Fungi</taxon>
        <taxon>Dikarya</taxon>
        <taxon>Ascomycota</taxon>
        <taxon>Pezizomycotina</taxon>
        <taxon>Sordariomycetes</taxon>
        <taxon>Hypocreomycetidae</taxon>
        <taxon>Hypocreales</taxon>
        <taxon>Nectriaceae</taxon>
        <taxon>Fusarium</taxon>
        <taxon>Fusarium staphyleae species complex</taxon>
    </lineage>
</organism>
<accession>A0A8H4UEC9</accession>
<feature type="domain" description="Zn(2)-C6 fungal-type" evidence="4">
    <location>
        <begin position="20"/>
        <end position="50"/>
    </location>
</feature>
<keyword evidence="2" id="KW-0539">Nucleus</keyword>
<evidence type="ECO:0000256" key="3">
    <source>
        <dbReference type="SAM" id="MobiDB-lite"/>
    </source>
</evidence>
<dbReference type="PANTHER" id="PTHR46910">
    <property type="entry name" value="TRANSCRIPTION FACTOR PDR1"/>
    <property type="match status" value="1"/>
</dbReference>
<evidence type="ECO:0000256" key="2">
    <source>
        <dbReference type="ARBA" id="ARBA00023242"/>
    </source>
</evidence>
<dbReference type="SMART" id="SM00066">
    <property type="entry name" value="GAL4"/>
    <property type="match status" value="1"/>
</dbReference>
<dbReference type="EMBL" id="JABEYC010000695">
    <property type="protein sequence ID" value="KAF4974894.1"/>
    <property type="molecule type" value="Genomic_DNA"/>
</dbReference>
<dbReference type="CDD" id="cd00067">
    <property type="entry name" value="GAL4"/>
    <property type="match status" value="1"/>
</dbReference>
<protein>
    <recommendedName>
        <fullName evidence="4">Zn(2)-C6 fungal-type domain-containing protein</fullName>
    </recommendedName>
</protein>
<proteinExistence type="predicted"/>
<evidence type="ECO:0000313" key="6">
    <source>
        <dbReference type="Proteomes" id="UP000635477"/>
    </source>
</evidence>
<dbReference type="OrthoDB" id="5096602at2759"/>
<gene>
    <name evidence="5" type="ORF">FZEAL_8260</name>
</gene>
<evidence type="ECO:0000256" key="1">
    <source>
        <dbReference type="ARBA" id="ARBA00022723"/>
    </source>
</evidence>
<reference evidence="5" key="1">
    <citation type="journal article" date="2020" name="BMC Genomics">
        <title>Correction to: Identification and distribution of gene clusters required for synthesis of sphingolipid metabolism inhibitors in diverse species of the filamentous fungus Fusarium.</title>
        <authorList>
            <person name="Kim H.S."/>
            <person name="Lohmar J.M."/>
            <person name="Busman M."/>
            <person name="Brown D.W."/>
            <person name="Naumann T.A."/>
            <person name="Divon H.H."/>
            <person name="Lysoe E."/>
            <person name="Uhlig S."/>
            <person name="Proctor R.H."/>
        </authorList>
    </citation>
    <scope>NUCLEOTIDE SEQUENCE</scope>
    <source>
        <strain evidence="5">NRRL 22465</strain>
    </source>
</reference>
<dbReference type="InterPro" id="IPR036864">
    <property type="entry name" value="Zn2-C6_fun-type_DNA-bd_sf"/>
</dbReference>
<dbReference type="InterPro" id="IPR050987">
    <property type="entry name" value="AtrR-like"/>
</dbReference>
<dbReference type="InterPro" id="IPR007219">
    <property type="entry name" value="XnlR_reg_dom"/>
</dbReference>
<sequence>MGSRAEATSSFGAQARVNSACLACKKRKAKCDGQVPSCQECGKRGIECIYSQRRFRGPGKTKEYTHRLEQRLKRLEGALQVDDSPTIEQVAVSKDNSESSRASVRDTPLDTSTARDQPDQIPKSLPPKPAEITGLRKLPDFPGLPVPGRYMSTFKLSSTVINMGVRSDTFNMVQFIPRLSDSMVLHSFRGVAQDICELYPLLQLSHMEELVKPQPLDDAVDKVARQTISDALLAIGIQWKTANSSFAELSHLAWGSFKSAVSTSPMLLFQGTSMLAYEALAIMAMYMQGSADMRIASHLSSFAVRAYQMFDAVHSREDLGEHYLRLFWTLASIDIDMSFRIGIPPALSMDDISKDLPGEHPSEHNETSSTPDMEHGIDVMRHRAVLSKIQFEVYQQLLSSQSKRCSSHELSLRAEKLEQKLDVWSESLPWAFQPRDESFNSEETLPTPVIVLHCIFHDLKIKLQPLLGTHSLEKCAASGRAIIRLMERIPTQQYTVIWRLLVYPASAMLLLLAVINNDPSGPSAQNNLETLRKLSSWVTSFVNAEQCDLGMMPEWCNRFVGVAEAIMSAELSTQYPIVQERLGQLLSHQTGFLRLAQSFMGKMTGSDSVYIQELSEVLGMHWAPEDEFGPFVPNVLKPKTHNFLFTFGA</sequence>
<dbReference type="PROSITE" id="PS50048">
    <property type="entry name" value="ZN2_CY6_FUNGAL_2"/>
    <property type="match status" value="1"/>
</dbReference>
<dbReference type="SUPFAM" id="SSF57701">
    <property type="entry name" value="Zn2/Cys6 DNA-binding domain"/>
    <property type="match status" value="1"/>
</dbReference>
<feature type="region of interest" description="Disordered" evidence="3">
    <location>
        <begin position="352"/>
        <end position="373"/>
    </location>
</feature>
<dbReference type="GO" id="GO:0000981">
    <property type="term" value="F:DNA-binding transcription factor activity, RNA polymerase II-specific"/>
    <property type="evidence" value="ECO:0007669"/>
    <property type="project" value="InterPro"/>
</dbReference>
<reference evidence="5" key="2">
    <citation type="submission" date="2020-05" db="EMBL/GenBank/DDBJ databases">
        <authorList>
            <person name="Kim H.-S."/>
            <person name="Proctor R.H."/>
            <person name="Brown D.W."/>
        </authorList>
    </citation>
    <scope>NUCLEOTIDE SEQUENCE</scope>
    <source>
        <strain evidence="5">NRRL 22465</strain>
    </source>
</reference>
<dbReference type="CDD" id="cd12148">
    <property type="entry name" value="fungal_TF_MHR"/>
    <property type="match status" value="1"/>
</dbReference>
<dbReference type="Pfam" id="PF00172">
    <property type="entry name" value="Zn_clus"/>
    <property type="match status" value="1"/>
</dbReference>
<evidence type="ECO:0000259" key="4">
    <source>
        <dbReference type="PROSITE" id="PS50048"/>
    </source>
</evidence>
<feature type="region of interest" description="Disordered" evidence="3">
    <location>
        <begin position="91"/>
        <end position="136"/>
    </location>
</feature>
<evidence type="ECO:0000313" key="5">
    <source>
        <dbReference type="EMBL" id="KAF4974894.1"/>
    </source>
</evidence>